<feature type="signal peptide" evidence="1">
    <location>
        <begin position="1"/>
        <end position="20"/>
    </location>
</feature>
<gene>
    <name evidence="2" type="ORF">HUJ06_017940</name>
</gene>
<dbReference type="AlphaFoldDB" id="A0A822ZSW5"/>
<protein>
    <recommendedName>
        <fullName evidence="4">Secreted protein</fullName>
    </recommendedName>
</protein>
<evidence type="ECO:0000256" key="1">
    <source>
        <dbReference type="SAM" id="SignalP"/>
    </source>
</evidence>
<reference evidence="2 3" key="1">
    <citation type="journal article" date="2020" name="Mol. Biol. Evol.">
        <title>Distinct Expression and Methylation Patterns for Genes with Different Fates following a Single Whole-Genome Duplication in Flowering Plants.</title>
        <authorList>
            <person name="Shi T."/>
            <person name="Rahmani R.S."/>
            <person name="Gugger P.F."/>
            <person name="Wang M."/>
            <person name="Li H."/>
            <person name="Zhang Y."/>
            <person name="Li Z."/>
            <person name="Wang Q."/>
            <person name="Van de Peer Y."/>
            <person name="Marchal K."/>
            <person name="Chen J."/>
        </authorList>
    </citation>
    <scope>NUCLEOTIDE SEQUENCE [LARGE SCALE GENOMIC DNA]</scope>
    <source>
        <tissue evidence="2">Leaf</tissue>
    </source>
</reference>
<comment type="caution">
    <text evidence="2">The sequence shown here is derived from an EMBL/GenBank/DDBJ whole genome shotgun (WGS) entry which is preliminary data.</text>
</comment>
<evidence type="ECO:0000313" key="3">
    <source>
        <dbReference type="Proteomes" id="UP000607653"/>
    </source>
</evidence>
<keyword evidence="3" id="KW-1185">Reference proteome</keyword>
<sequence length="74" mass="8483">MNNCTFVNFFIRMICTCCCARRQKYALETALATHQSIAKSPYWIKPHYPKSNGEQELCSLNVTIYLSGEQEGTE</sequence>
<dbReference type="EMBL" id="DUZY01000008">
    <property type="protein sequence ID" value="DAD48003.1"/>
    <property type="molecule type" value="Genomic_DNA"/>
</dbReference>
<evidence type="ECO:0000313" key="2">
    <source>
        <dbReference type="EMBL" id="DAD48003.1"/>
    </source>
</evidence>
<name>A0A822ZSW5_NELNU</name>
<evidence type="ECO:0008006" key="4">
    <source>
        <dbReference type="Google" id="ProtNLM"/>
    </source>
</evidence>
<proteinExistence type="predicted"/>
<feature type="chain" id="PRO_5032456707" description="Secreted protein" evidence="1">
    <location>
        <begin position="21"/>
        <end position="74"/>
    </location>
</feature>
<keyword evidence="1" id="KW-0732">Signal</keyword>
<accession>A0A822ZSW5</accession>
<organism evidence="2 3">
    <name type="scientific">Nelumbo nucifera</name>
    <name type="common">Sacred lotus</name>
    <dbReference type="NCBI Taxonomy" id="4432"/>
    <lineage>
        <taxon>Eukaryota</taxon>
        <taxon>Viridiplantae</taxon>
        <taxon>Streptophyta</taxon>
        <taxon>Embryophyta</taxon>
        <taxon>Tracheophyta</taxon>
        <taxon>Spermatophyta</taxon>
        <taxon>Magnoliopsida</taxon>
        <taxon>Proteales</taxon>
        <taxon>Nelumbonaceae</taxon>
        <taxon>Nelumbo</taxon>
    </lineage>
</organism>
<dbReference type="Proteomes" id="UP000607653">
    <property type="component" value="Unassembled WGS sequence"/>
</dbReference>